<dbReference type="Proteomes" id="UP000245124">
    <property type="component" value="Unassembled WGS sequence"/>
</dbReference>
<reference evidence="1 2" key="1">
    <citation type="submission" date="2017-06" db="EMBL/GenBank/DDBJ databases">
        <title>Genome sequencing of cyanobaciteial culture collection at National Institute for Environmental Studies (NIES).</title>
        <authorList>
            <person name="Hirose Y."/>
            <person name="Shimura Y."/>
            <person name="Fujisawa T."/>
            <person name="Nakamura Y."/>
            <person name="Kawachi M."/>
        </authorList>
    </citation>
    <scope>NUCLEOTIDE SEQUENCE [LARGE SCALE GENOMIC DNA]</scope>
    <source>
        <strain evidence="1 2">NIES-4072</strain>
    </source>
</reference>
<evidence type="ECO:0000313" key="1">
    <source>
        <dbReference type="EMBL" id="GBG20357.1"/>
    </source>
</evidence>
<dbReference type="EMBL" id="BDUD01000001">
    <property type="protein sequence ID" value="GBG20357.1"/>
    <property type="molecule type" value="Genomic_DNA"/>
</dbReference>
<dbReference type="AlphaFoldDB" id="A0A2R5FNK3"/>
<organism evidence="1 2">
    <name type="scientific">Nostoc commune NIES-4072</name>
    <dbReference type="NCBI Taxonomy" id="2005467"/>
    <lineage>
        <taxon>Bacteria</taxon>
        <taxon>Bacillati</taxon>
        <taxon>Cyanobacteriota</taxon>
        <taxon>Cyanophyceae</taxon>
        <taxon>Nostocales</taxon>
        <taxon>Nostocaceae</taxon>
        <taxon>Nostoc</taxon>
    </lineage>
</organism>
<evidence type="ECO:0000313" key="2">
    <source>
        <dbReference type="Proteomes" id="UP000245124"/>
    </source>
</evidence>
<protein>
    <submittedName>
        <fullName evidence="1">Uncharacterized protein</fullName>
    </submittedName>
</protein>
<dbReference type="RefSeq" id="WP_181374091.1">
    <property type="nucleotide sequence ID" value="NZ_BDUD01000001.1"/>
</dbReference>
<comment type="caution">
    <text evidence="1">The sequence shown here is derived from an EMBL/GenBank/DDBJ whole genome shotgun (WGS) entry which is preliminary data.</text>
</comment>
<gene>
    <name evidence="1" type="ORF">NIES4072_40340</name>
</gene>
<proteinExistence type="predicted"/>
<accession>A0A2R5FNK3</accession>
<name>A0A2R5FNK3_NOSCO</name>
<keyword evidence="2" id="KW-1185">Reference proteome</keyword>
<sequence>MTKHDTWVKLKPNSPYEPILDLFPDGMIPMRDPFALERVTTSDGDVVAL</sequence>